<reference evidence="3" key="1">
    <citation type="submission" date="2024-06" db="EMBL/GenBank/DDBJ databases">
        <authorList>
            <person name="Ryan C."/>
        </authorList>
    </citation>
    <scope>NUCLEOTIDE SEQUENCE [LARGE SCALE GENOMIC DNA]</scope>
</reference>
<sequence>MSRARPRTRADWWWHLRASTALGRSADDVSTLGTFSAGTARRVSSDSAMKPSSATQSSSALRPSPAAGTPQRSSTTSPLALRIASRRSAGSAASIAASTRPNAEKKGFQRRRGLCPAMAAAAVAVGGCVCASEIGEAADARSGNC</sequence>
<feature type="compositionally biased region" description="Polar residues" evidence="1">
    <location>
        <begin position="45"/>
        <end position="61"/>
    </location>
</feature>
<keyword evidence="3" id="KW-1185">Reference proteome</keyword>
<evidence type="ECO:0000313" key="3">
    <source>
        <dbReference type="Proteomes" id="UP001497457"/>
    </source>
</evidence>
<feature type="region of interest" description="Disordered" evidence="1">
    <location>
        <begin position="39"/>
        <end position="108"/>
    </location>
</feature>
<name>A0ABC8XUE6_9POAL</name>
<reference evidence="2 3" key="2">
    <citation type="submission" date="2024-10" db="EMBL/GenBank/DDBJ databases">
        <authorList>
            <person name="Ryan C."/>
        </authorList>
    </citation>
    <scope>NUCLEOTIDE SEQUENCE [LARGE SCALE GENOMIC DNA]</scope>
</reference>
<accession>A0ABC8XUE6</accession>
<dbReference type="AlphaFoldDB" id="A0ABC8XUE6"/>
<dbReference type="EMBL" id="OZ075125">
    <property type="protein sequence ID" value="CAL4931893.1"/>
    <property type="molecule type" value="Genomic_DNA"/>
</dbReference>
<feature type="compositionally biased region" description="Low complexity" evidence="1">
    <location>
        <begin position="79"/>
        <end position="98"/>
    </location>
</feature>
<organism evidence="2 3">
    <name type="scientific">Urochloa decumbens</name>
    <dbReference type="NCBI Taxonomy" id="240449"/>
    <lineage>
        <taxon>Eukaryota</taxon>
        <taxon>Viridiplantae</taxon>
        <taxon>Streptophyta</taxon>
        <taxon>Embryophyta</taxon>
        <taxon>Tracheophyta</taxon>
        <taxon>Spermatophyta</taxon>
        <taxon>Magnoliopsida</taxon>
        <taxon>Liliopsida</taxon>
        <taxon>Poales</taxon>
        <taxon>Poaceae</taxon>
        <taxon>PACMAD clade</taxon>
        <taxon>Panicoideae</taxon>
        <taxon>Panicodae</taxon>
        <taxon>Paniceae</taxon>
        <taxon>Melinidinae</taxon>
        <taxon>Urochloa</taxon>
    </lineage>
</organism>
<proteinExistence type="predicted"/>
<evidence type="ECO:0000313" key="2">
    <source>
        <dbReference type="EMBL" id="CAL4931893.1"/>
    </source>
</evidence>
<dbReference type="Proteomes" id="UP001497457">
    <property type="component" value="Chromosome 15b"/>
</dbReference>
<evidence type="ECO:0000256" key="1">
    <source>
        <dbReference type="SAM" id="MobiDB-lite"/>
    </source>
</evidence>
<gene>
    <name evidence="2" type="ORF">URODEC1_LOCUS27303</name>
</gene>
<protein>
    <submittedName>
        <fullName evidence="2">Uncharacterized protein</fullName>
    </submittedName>
</protein>